<dbReference type="GO" id="GO:0070042">
    <property type="term" value="F:rRNA (uridine-N3-)-methyltransferase activity"/>
    <property type="evidence" value="ECO:0007669"/>
    <property type="project" value="TreeGrafter"/>
</dbReference>
<comment type="similarity">
    <text evidence="2 10">Belongs to the RNA methyltransferase RsmE family.</text>
</comment>
<comment type="subcellular location">
    <subcellularLocation>
        <location evidence="1 10">Cytoplasm</location>
    </subcellularLocation>
</comment>
<dbReference type="EMBL" id="AP019822">
    <property type="protein sequence ID" value="BBM35376.1"/>
    <property type="molecule type" value="Genomic_DNA"/>
</dbReference>
<dbReference type="PIRSF" id="PIRSF015601">
    <property type="entry name" value="MTase_slr0722"/>
    <property type="match status" value="1"/>
</dbReference>
<evidence type="ECO:0000256" key="1">
    <source>
        <dbReference type="ARBA" id="ARBA00004496"/>
    </source>
</evidence>
<dbReference type="GO" id="GO:0005737">
    <property type="term" value="C:cytoplasm"/>
    <property type="evidence" value="ECO:0007669"/>
    <property type="project" value="UniProtKB-SubCell"/>
</dbReference>
<organism evidence="13 14">
    <name type="scientific">Pseudoleptotrichia goodfellowii</name>
    <dbReference type="NCBI Taxonomy" id="157692"/>
    <lineage>
        <taxon>Bacteria</taxon>
        <taxon>Fusobacteriati</taxon>
        <taxon>Fusobacteriota</taxon>
        <taxon>Fusobacteriia</taxon>
        <taxon>Fusobacteriales</taxon>
        <taxon>Leptotrichiaceae</taxon>
        <taxon>Pseudoleptotrichia</taxon>
    </lineage>
</organism>
<dbReference type="InterPro" id="IPR046887">
    <property type="entry name" value="RsmE_PUA-like"/>
</dbReference>
<dbReference type="PANTHER" id="PTHR30027">
    <property type="entry name" value="RIBOSOMAL RNA SMALL SUBUNIT METHYLTRANSFERASE E"/>
    <property type="match status" value="1"/>
</dbReference>
<evidence type="ECO:0000256" key="3">
    <source>
        <dbReference type="ARBA" id="ARBA00022490"/>
    </source>
</evidence>
<evidence type="ECO:0000256" key="7">
    <source>
        <dbReference type="ARBA" id="ARBA00022691"/>
    </source>
</evidence>
<dbReference type="STRING" id="714315.GCA_000516535_00297"/>
<keyword evidence="5 10" id="KW-0489">Methyltransferase</keyword>
<evidence type="ECO:0000256" key="10">
    <source>
        <dbReference type="PIRNR" id="PIRNR015601"/>
    </source>
</evidence>
<dbReference type="KEGG" id="lgo:JCM16774_0283"/>
<keyword evidence="3 10" id="KW-0963">Cytoplasm</keyword>
<protein>
    <recommendedName>
        <fullName evidence="10">Ribosomal RNA small subunit methyltransferase E</fullName>
        <ecNumber evidence="10">2.1.1.193</ecNumber>
    </recommendedName>
</protein>
<dbReference type="Pfam" id="PF20260">
    <property type="entry name" value="PUA_4"/>
    <property type="match status" value="1"/>
</dbReference>
<keyword evidence="6 10" id="KW-0808">Transferase</keyword>
<comment type="catalytic activity">
    <reaction evidence="9 10">
        <text>uridine(1498) in 16S rRNA + S-adenosyl-L-methionine = N(3)-methyluridine(1498) in 16S rRNA + S-adenosyl-L-homocysteine + H(+)</text>
        <dbReference type="Rhea" id="RHEA:42920"/>
        <dbReference type="Rhea" id="RHEA-COMP:10283"/>
        <dbReference type="Rhea" id="RHEA-COMP:10284"/>
        <dbReference type="ChEBI" id="CHEBI:15378"/>
        <dbReference type="ChEBI" id="CHEBI:57856"/>
        <dbReference type="ChEBI" id="CHEBI:59789"/>
        <dbReference type="ChEBI" id="CHEBI:65315"/>
        <dbReference type="ChEBI" id="CHEBI:74502"/>
        <dbReference type="EC" id="2.1.1.193"/>
    </reaction>
</comment>
<dbReference type="Proteomes" id="UP000321606">
    <property type="component" value="Chromosome"/>
</dbReference>
<reference evidence="13 14" key="1">
    <citation type="submission" date="2019-07" db="EMBL/GenBank/DDBJ databases">
        <title>Complete Genome Sequence of Leptotrichia goodfellowii Strain JCM 16774.</title>
        <authorList>
            <person name="Watanabe S."/>
            <person name="Cui L."/>
        </authorList>
    </citation>
    <scope>NUCLEOTIDE SEQUENCE [LARGE SCALE GENOMIC DNA]</scope>
    <source>
        <strain evidence="13 14">JCM16774</strain>
    </source>
</reference>
<dbReference type="InterPro" id="IPR046886">
    <property type="entry name" value="RsmE_MTase_dom"/>
</dbReference>
<dbReference type="InterPro" id="IPR029026">
    <property type="entry name" value="tRNA_m1G_MTases_N"/>
</dbReference>
<dbReference type="CDD" id="cd18084">
    <property type="entry name" value="RsmE-like"/>
    <property type="match status" value="1"/>
</dbReference>
<evidence type="ECO:0000313" key="14">
    <source>
        <dbReference type="Proteomes" id="UP000321606"/>
    </source>
</evidence>
<evidence type="ECO:0000256" key="9">
    <source>
        <dbReference type="ARBA" id="ARBA00047944"/>
    </source>
</evidence>
<sequence length="235" mass="26487">MLTVIADKENITEKEITITDKSDCNHVQNVFRLGKGDGLRVIDGEFEYLTEITNIAKKEIKLKIIKKNTDNYSLNINIDAAIGILKNEKMNMTIKKLTEIGVSKIIPLQTERVVVKINEKKEKWDITVREALKQCKGVKFTEIAPVTKLQSINYELYDKIVYAYENSDNTEPLVNIVNKNDKNILYIVGPEGGITEEEVNFLKEKGATEISLGKRILRAETAAIVIGGILANVYN</sequence>
<dbReference type="EC" id="2.1.1.193" evidence="10"/>
<dbReference type="OrthoDB" id="9815641at2"/>
<evidence type="ECO:0000256" key="5">
    <source>
        <dbReference type="ARBA" id="ARBA00022603"/>
    </source>
</evidence>
<dbReference type="InterPro" id="IPR029028">
    <property type="entry name" value="Alpha/beta_knot_MTases"/>
</dbReference>
<dbReference type="NCBIfam" id="TIGR00046">
    <property type="entry name" value="RsmE family RNA methyltransferase"/>
    <property type="match status" value="1"/>
</dbReference>
<proteinExistence type="inferred from homology"/>
<evidence type="ECO:0000256" key="4">
    <source>
        <dbReference type="ARBA" id="ARBA00022552"/>
    </source>
</evidence>
<evidence type="ECO:0000256" key="6">
    <source>
        <dbReference type="ARBA" id="ARBA00022679"/>
    </source>
</evidence>
<evidence type="ECO:0000256" key="2">
    <source>
        <dbReference type="ARBA" id="ARBA00005528"/>
    </source>
</evidence>
<keyword evidence="7 10" id="KW-0949">S-adenosyl-L-methionine</keyword>
<comment type="function">
    <text evidence="8 10">Specifically methylates the N3 position of the uracil ring of uridine 1498 (m3U1498) in 16S rRNA. Acts on the fully assembled 30S ribosomal subunit.</text>
</comment>
<evidence type="ECO:0000313" key="13">
    <source>
        <dbReference type="EMBL" id="BBM35376.1"/>
    </source>
</evidence>
<dbReference type="GO" id="GO:0070475">
    <property type="term" value="P:rRNA base methylation"/>
    <property type="evidence" value="ECO:0007669"/>
    <property type="project" value="TreeGrafter"/>
</dbReference>
<dbReference type="Gene3D" id="3.40.1280.10">
    <property type="match status" value="1"/>
</dbReference>
<keyword evidence="4 10" id="KW-0698">rRNA processing</keyword>
<feature type="domain" description="Ribosomal RNA small subunit methyltransferase E PUA-like" evidence="12">
    <location>
        <begin position="20"/>
        <end position="65"/>
    </location>
</feature>
<evidence type="ECO:0000256" key="8">
    <source>
        <dbReference type="ARBA" id="ARBA00025699"/>
    </source>
</evidence>
<dbReference type="PANTHER" id="PTHR30027:SF3">
    <property type="entry name" value="16S RRNA (URACIL(1498)-N(3))-METHYLTRANSFERASE"/>
    <property type="match status" value="1"/>
</dbReference>
<dbReference type="Pfam" id="PF04452">
    <property type="entry name" value="Methyltrans_RNA"/>
    <property type="match status" value="1"/>
</dbReference>
<gene>
    <name evidence="13" type="ORF">JCM16774_0283</name>
</gene>
<dbReference type="AlphaFoldDB" id="A0A510J8I3"/>
<dbReference type="InterPro" id="IPR006700">
    <property type="entry name" value="RsmE"/>
</dbReference>
<evidence type="ECO:0000259" key="11">
    <source>
        <dbReference type="Pfam" id="PF04452"/>
    </source>
</evidence>
<evidence type="ECO:0000259" key="12">
    <source>
        <dbReference type="Pfam" id="PF20260"/>
    </source>
</evidence>
<feature type="domain" description="Ribosomal RNA small subunit methyltransferase E methyltransferase" evidence="11">
    <location>
        <begin position="75"/>
        <end position="229"/>
    </location>
</feature>
<name>A0A510J8I3_9FUSO</name>
<dbReference type="RefSeq" id="WP_026736963.1">
    <property type="nucleotide sequence ID" value="NZ_AP019822.1"/>
</dbReference>
<dbReference type="SUPFAM" id="SSF75217">
    <property type="entry name" value="alpha/beta knot"/>
    <property type="match status" value="1"/>
</dbReference>
<accession>A0A510J8I3</accession>